<evidence type="ECO:0000313" key="2">
    <source>
        <dbReference type="Proteomes" id="UP001377168"/>
    </source>
</evidence>
<keyword evidence="2" id="KW-1185">Reference proteome</keyword>
<dbReference type="Proteomes" id="UP001377168">
    <property type="component" value="Unassembled WGS sequence"/>
</dbReference>
<name>A0ACC6PLL6_9ACTN</name>
<dbReference type="EMBL" id="JBBKAJ010000017">
    <property type="protein sequence ID" value="MEJ8632378.1"/>
    <property type="molecule type" value="Genomic_DNA"/>
</dbReference>
<organism evidence="1 2">
    <name type="scientific">Streptomyces achmelvichensis</name>
    <dbReference type="NCBI Taxonomy" id="3134111"/>
    <lineage>
        <taxon>Bacteria</taxon>
        <taxon>Bacillati</taxon>
        <taxon>Actinomycetota</taxon>
        <taxon>Actinomycetes</taxon>
        <taxon>Kitasatosporales</taxon>
        <taxon>Streptomycetaceae</taxon>
        <taxon>Streptomyces</taxon>
    </lineage>
</organism>
<comment type="caution">
    <text evidence="1">The sequence shown here is derived from an EMBL/GenBank/DDBJ whole genome shotgun (WGS) entry which is preliminary data.</text>
</comment>
<proteinExistence type="predicted"/>
<accession>A0ACC6PLL6</accession>
<evidence type="ECO:0000313" key="1">
    <source>
        <dbReference type="EMBL" id="MEJ8632378.1"/>
    </source>
</evidence>
<protein>
    <submittedName>
        <fullName evidence="1">Uncharacterized protein</fullName>
    </submittedName>
</protein>
<sequence>MSSAPKQSSGFLARLQDGVRRKNDNKRRAALDARGSRIVDARGWRLPEGGRVESLGIDPNLAELVYASLPSGLKNKVSRDLLNHELAECQLAENGRKVIGGEHVLSLNGQSRTWNYEGRIRIGMFARPGLRVIDAKASLSQSRKVDSGLTDNYSRTSGPSITVGAATGLASHPNGSAGVGYKRETEQGHARNVGSEQASGLSFDSGYTYFSSHAELRIEVEWAKQHRALTGWVRGQSHKSIILHGEGLSGSSGDERIDSFKRIFSGVNLIYGVPTTLTNVFWPIHIGPNRAVLPSSEEIWC</sequence>
<gene>
    <name evidence="1" type="ORF">WKI67_02825</name>
</gene>
<reference evidence="1" key="1">
    <citation type="submission" date="2024-03" db="EMBL/GenBank/DDBJ databases">
        <title>Novel Streptomyces species of biotechnological and ecological value are a feature of Machair soil.</title>
        <authorList>
            <person name="Prole J.R."/>
            <person name="Goodfellow M."/>
            <person name="Allenby N."/>
            <person name="Ward A.C."/>
        </authorList>
    </citation>
    <scope>NUCLEOTIDE SEQUENCE</scope>
    <source>
        <strain evidence="1">MS2.AVA.5</strain>
    </source>
</reference>